<accession>A0ABS7CPT8</accession>
<keyword evidence="2" id="KW-1185">Reference proteome</keyword>
<reference evidence="1 2" key="1">
    <citation type="journal article" date="2016" name="Int. J. Syst. Evol. Microbiol.">
        <title>Pontibacter aydingkolensis sp. nov., isolated from soil of a salt lake.</title>
        <authorList>
            <person name="Osman G."/>
            <person name="Zhang T."/>
            <person name="Lou K."/>
            <person name="Gao Y."/>
            <person name="Chang W."/>
            <person name="Lin Q."/>
            <person name="Yang H.M."/>
            <person name="Huo X.D."/>
            <person name="Wang N."/>
        </authorList>
    </citation>
    <scope>NUCLEOTIDE SEQUENCE [LARGE SCALE GENOMIC DNA]</scope>
    <source>
        <strain evidence="1 2">KACC 19255</strain>
    </source>
</reference>
<gene>
    <name evidence="1" type="ORF">K0O23_02075</name>
</gene>
<evidence type="ECO:0000313" key="2">
    <source>
        <dbReference type="Proteomes" id="UP000813018"/>
    </source>
</evidence>
<dbReference type="Proteomes" id="UP000813018">
    <property type="component" value="Unassembled WGS sequence"/>
</dbReference>
<evidence type="ECO:0000313" key="1">
    <source>
        <dbReference type="EMBL" id="MBW7465839.1"/>
    </source>
</evidence>
<sequence>MKRFVLPLLAILYLAGCSDSNTSLEQELKAAVTEGEAGPKGYKTVKLTELTDFEWDKVYYFQPNENKWAISDVIGFRWEGDDIEPNHRRLLFVKGEEVVSYTDYDYTEFPLFVYGCQNDRWIYPSSRSEFATFKYCIGEQEVYTFIPVACAEDIRELMEYECAEKTE</sequence>
<proteinExistence type="predicted"/>
<protein>
    <submittedName>
        <fullName evidence="1">Membrane lipoprotein lipid attachment site-containing protein</fullName>
    </submittedName>
</protein>
<dbReference type="EMBL" id="JAHYXK010000001">
    <property type="protein sequence ID" value="MBW7465839.1"/>
    <property type="molecule type" value="Genomic_DNA"/>
</dbReference>
<dbReference type="RefSeq" id="WP_219875712.1">
    <property type="nucleotide sequence ID" value="NZ_JAHYXK010000001.1"/>
</dbReference>
<name>A0ABS7CPT8_9BACT</name>
<keyword evidence="1" id="KW-0449">Lipoprotein</keyword>
<organism evidence="1 2">
    <name type="scientific">Pontibacter aydingkolensis</name>
    <dbReference type="NCBI Taxonomy" id="1911536"/>
    <lineage>
        <taxon>Bacteria</taxon>
        <taxon>Pseudomonadati</taxon>
        <taxon>Bacteroidota</taxon>
        <taxon>Cytophagia</taxon>
        <taxon>Cytophagales</taxon>
        <taxon>Hymenobacteraceae</taxon>
        <taxon>Pontibacter</taxon>
    </lineage>
</organism>
<comment type="caution">
    <text evidence="1">The sequence shown here is derived from an EMBL/GenBank/DDBJ whole genome shotgun (WGS) entry which is preliminary data.</text>
</comment>